<dbReference type="Gene3D" id="1.10.287.1060">
    <property type="entry name" value="ESAT-6-like"/>
    <property type="match status" value="1"/>
</dbReference>
<keyword evidence="3" id="KW-1185">Reference proteome</keyword>
<protein>
    <submittedName>
        <fullName evidence="2">Uncharacterized protein</fullName>
    </submittedName>
</protein>
<keyword evidence="1" id="KW-0175">Coiled coil</keyword>
<accession>A0A0A0J950</accession>
<dbReference type="OrthoDB" id="5380360at2"/>
<dbReference type="SUPFAM" id="SSF75011">
    <property type="entry name" value="3-carboxy-cis,cis-mucoante lactonizing enzyme"/>
    <property type="match status" value="1"/>
</dbReference>
<name>A0A0A0J950_9MICO</name>
<proteinExistence type="predicted"/>
<dbReference type="EMBL" id="AVPJ01000003">
    <property type="protein sequence ID" value="KGN33950.1"/>
    <property type="molecule type" value="Genomic_DNA"/>
</dbReference>
<evidence type="ECO:0000313" key="2">
    <source>
        <dbReference type="EMBL" id="KGN33950.1"/>
    </source>
</evidence>
<evidence type="ECO:0000256" key="1">
    <source>
        <dbReference type="SAM" id="Coils"/>
    </source>
</evidence>
<sequence>MVDPEIAYKKVVSGDAARIRSEADVLEAAARKLRTAREDITEAAAVPVWSGDAAKSFVTRVGGLDQGLGVTRGAVVQARHALDTAATAYASAVTEADAVIETWRNRETDLVPAFEAIYAVVLNAAIVNIGKTFGKKLSVLDAALTGQDLDLDALDEETRKWVEEGLGKNDEWLKNSQSLLGPLIPNTAATGDDRGLIPQGLGYDPATGTLVQGYYQDGGPSYLALIDETSGREIGEVKLGGSPGPNHAGGVSVDGDNVYVFDNGAMYTYSMTAIQSAGHGETVPQSNDGPTKVDGGSYSAVHGNKLYLGDFENDRMYVYERGPGGQWVKVGTVPTPNETQGVLVRDGEYVFSTSYTRHQDNSSLYVQDFDGNRSGPYELPSMSQGIVEVDGELIVTYESGAEKFDSPSGWNLGKLWGVDDYRDLWANPYMTRTPLSELGLKGDFEVDPPTLKEAGGLVDDAASRLITLTQSVRGAKVPQAAFGDVPHANTFATTVNTMIANAADSLRTGVTAMNAAVTLLDGSRSTYVKTDDVVGQGMRARQP</sequence>
<reference evidence="2 3" key="1">
    <citation type="submission" date="2013-08" db="EMBL/GenBank/DDBJ databases">
        <title>The genome sequence of Knoellia sinensis.</title>
        <authorList>
            <person name="Zhu W."/>
            <person name="Wang G."/>
        </authorList>
    </citation>
    <scope>NUCLEOTIDE SEQUENCE [LARGE SCALE GENOMIC DNA]</scope>
    <source>
        <strain evidence="2 3">KCTC 19936</strain>
    </source>
</reference>
<dbReference type="RefSeq" id="WP_035913163.1">
    <property type="nucleotide sequence ID" value="NZ_AVPJ01000003.1"/>
</dbReference>
<dbReference type="SUPFAM" id="SSF140453">
    <property type="entry name" value="EsxAB dimer-like"/>
    <property type="match status" value="1"/>
</dbReference>
<dbReference type="eggNOG" id="ENOG5033HDU">
    <property type="taxonomic scope" value="Bacteria"/>
</dbReference>
<organism evidence="2 3">
    <name type="scientific">Knoellia sinensis KCTC 19936</name>
    <dbReference type="NCBI Taxonomy" id="1385520"/>
    <lineage>
        <taxon>Bacteria</taxon>
        <taxon>Bacillati</taxon>
        <taxon>Actinomycetota</taxon>
        <taxon>Actinomycetes</taxon>
        <taxon>Micrococcales</taxon>
        <taxon>Intrasporangiaceae</taxon>
        <taxon>Knoellia</taxon>
    </lineage>
</organism>
<comment type="caution">
    <text evidence="2">The sequence shown here is derived from an EMBL/GenBank/DDBJ whole genome shotgun (WGS) entry which is preliminary data.</text>
</comment>
<gene>
    <name evidence="2" type="ORF">N802_07680</name>
</gene>
<evidence type="ECO:0000313" key="3">
    <source>
        <dbReference type="Proteomes" id="UP000030002"/>
    </source>
</evidence>
<feature type="coiled-coil region" evidence="1">
    <location>
        <begin position="16"/>
        <end position="46"/>
    </location>
</feature>
<dbReference type="InterPro" id="IPR036689">
    <property type="entry name" value="ESAT-6-like_sf"/>
</dbReference>
<dbReference type="STRING" id="1385520.N802_07680"/>
<dbReference type="AlphaFoldDB" id="A0A0A0J950"/>
<dbReference type="Proteomes" id="UP000030002">
    <property type="component" value="Unassembled WGS sequence"/>
</dbReference>